<dbReference type="Pfam" id="PF22098">
    <property type="entry name" value="DUF6942"/>
    <property type="match status" value="1"/>
</dbReference>
<keyword evidence="2" id="KW-1185">Reference proteome</keyword>
<dbReference type="KEGG" id="scyp:JYB88_03685"/>
<dbReference type="AlphaFoldDB" id="A0A974XUZ1"/>
<dbReference type="RefSeq" id="WP_207325543.1">
    <property type="nucleotide sequence ID" value="NZ_CP071504.1"/>
</dbReference>
<evidence type="ECO:0000313" key="1">
    <source>
        <dbReference type="EMBL" id="QSX30774.1"/>
    </source>
</evidence>
<sequence>MSGVNAPVGLGDGNYQFGVCIGNRPPFMGLQQLDSCRPLVAGEIKAIGDACGNGWRKVFNVYAKLLWAMKQAGLAQEPPLARLEEFSEWQQYRDDLLLQPGSGTALLFEPSATLDDGRVHLIMGRTWAKQLLDEGRLVAELDWLNPEFAIDRRRWLIVCPYFDYRQLSNIKIEFLVSLLAEGFDWSGA</sequence>
<dbReference type="InterPro" id="IPR054222">
    <property type="entry name" value="DUF6942"/>
</dbReference>
<accession>A0A974XUZ1</accession>
<proteinExistence type="predicted"/>
<protein>
    <submittedName>
        <fullName evidence="1">Uncharacterized protein</fullName>
    </submittedName>
</protein>
<evidence type="ECO:0000313" key="2">
    <source>
        <dbReference type="Proteomes" id="UP000663281"/>
    </source>
</evidence>
<organism evidence="1 2">
    <name type="scientific">Shewanella cyperi</name>
    <dbReference type="NCBI Taxonomy" id="2814292"/>
    <lineage>
        <taxon>Bacteria</taxon>
        <taxon>Pseudomonadati</taxon>
        <taxon>Pseudomonadota</taxon>
        <taxon>Gammaproteobacteria</taxon>
        <taxon>Alteromonadales</taxon>
        <taxon>Shewanellaceae</taxon>
        <taxon>Shewanella</taxon>
    </lineage>
</organism>
<dbReference type="Proteomes" id="UP000663281">
    <property type="component" value="Chromosome"/>
</dbReference>
<reference evidence="1 2" key="1">
    <citation type="submission" date="2021-03" db="EMBL/GenBank/DDBJ databases">
        <title>Novel species identification of genus Shewanella.</title>
        <authorList>
            <person name="Liu G."/>
            <person name="Zhang Q."/>
        </authorList>
    </citation>
    <scope>NUCLEOTIDE SEQUENCE [LARGE SCALE GENOMIC DNA]</scope>
    <source>
        <strain evidence="1 2">FJAT-53726</strain>
    </source>
</reference>
<name>A0A974XUZ1_9GAMM</name>
<dbReference type="EMBL" id="CP071504">
    <property type="protein sequence ID" value="QSX30774.1"/>
    <property type="molecule type" value="Genomic_DNA"/>
</dbReference>
<gene>
    <name evidence="1" type="ORF">JYB88_03685</name>
</gene>